<dbReference type="InterPro" id="IPR045843">
    <property type="entry name" value="IND-like"/>
</dbReference>
<keyword evidence="3" id="KW-0238">DNA-binding</keyword>
<dbReference type="PANTHER" id="PTHR16223:SF249">
    <property type="entry name" value="TRANSCRIPTION FACTOR BHLH154"/>
    <property type="match status" value="1"/>
</dbReference>
<sequence>MTEHKRRPASLEPAVSLSCGTRQRYKTEVPISRKEKKEIMGERVATLQQLVSPFDKTDTASVLFEAMEYIKFLHDQVKVLSAPYLLSASTREMQVDYLQFQLLEERKLSGISAV</sequence>
<dbReference type="GO" id="GO:0000981">
    <property type="term" value="F:DNA-binding transcription factor activity, RNA polymerase II-specific"/>
    <property type="evidence" value="ECO:0007669"/>
    <property type="project" value="TreeGrafter"/>
</dbReference>
<dbReference type="GO" id="GO:0046983">
    <property type="term" value="F:protein dimerization activity"/>
    <property type="evidence" value="ECO:0007669"/>
    <property type="project" value="InterPro"/>
</dbReference>
<keyword evidence="4" id="KW-0804">Transcription</keyword>
<dbReference type="FunFam" id="4.10.280.10:FF:000075">
    <property type="entry name" value="Transcription factor bHLH113 family"/>
    <property type="match status" value="1"/>
</dbReference>
<dbReference type="GO" id="GO:0000978">
    <property type="term" value="F:RNA polymerase II cis-regulatory region sequence-specific DNA binding"/>
    <property type="evidence" value="ECO:0007669"/>
    <property type="project" value="TreeGrafter"/>
</dbReference>
<dbReference type="InterPro" id="IPR036638">
    <property type="entry name" value="HLH_DNA-bd_sf"/>
</dbReference>
<dbReference type="Proteomes" id="UP000230069">
    <property type="component" value="Unassembled WGS sequence"/>
</dbReference>
<evidence type="ECO:0000256" key="4">
    <source>
        <dbReference type="ARBA" id="ARBA00023163"/>
    </source>
</evidence>
<evidence type="ECO:0000256" key="3">
    <source>
        <dbReference type="ARBA" id="ARBA00023125"/>
    </source>
</evidence>
<dbReference type="GO" id="GO:0005634">
    <property type="term" value="C:nucleus"/>
    <property type="evidence" value="ECO:0007669"/>
    <property type="project" value="UniProtKB-SubCell"/>
</dbReference>
<protein>
    <recommendedName>
        <fullName evidence="6">BHLH domain-containing protein</fullName>
    </recommendedName>
</protein>
<evidence type="ECO:0000313" key="7">
    <source>
        <dbReference type="EMBL" id="PIA29659.1"/>
    </source>
</evidence>
<evidence type="ECO:0000256" key="2">
    <source>
        <dbReference type="ARBA" id="ARBA00023015"/>
    </source>
</evidence>
<dbReference type="OrthoDB" id="785070at2759"/>
<dbReference type="AlphaFoldDB" id="A0A2G5CEH5"/>
<evidence type="ECO:0000313" key="8">
    <source>
        <dbReference type="Proteomes" id="UP000230069"/>
    </source>
</evidence>
<keyword evidence="5" id="KW-0539">Nucleus</keyword>
<dbReference type="EMBL" id="KZ305075">
    <property type="protein sequence ID" value="PIA29659.1"/>
    <property type="molecule type" value="Genomic_DNA"/>
</dbReference>
<gene>
    <name evidence="7" type="ORF">AQUCO_05800045v1</name>
</gene>
<reference evidence="7 8" key="1">
    <citation type="submission" date="2017-09" db="EMBL/GenBank/DDBJ databases">
        <title>WGS assembly of Aquilegia coerulea Goldsmith.</title>
        <authorList>
            <person name="Hodges S."/>
            <person name="Kramer E."/>
            <person name="Nordborg M."/>
            <person name="Tomkins J."/>
            <person name="Borevitz J."/>
            <person name="Derieg N."/>
            <person name="Yan J."/>
            <person name="Mihaltcheva S."/>
            <person name="Hayes R.D."/>
            <person name="Rokhsar D."/>
        </authorList>
    </citation>
    <scope>NUCLEOTIDE SEQUENCE [LARGE SCALE GENOMIC DNA]</scope>
    <source>
        <strain evidence="8">cv. Goldsmith</strain>
    </source>
</reference>
<organism evidence="7 8">
    <name type="scientific">Aquilegia coerulea</name>
    <name type="common">Rocky mountain columbine</name>
    <dbReference type="NCBI Taxonomy" id="218851"/>
    <lineage>
        <taxon>Eukaryota</taxon>
        <taxon>Viridiplantae</taxon>
        <taxon>Streptophyta</taxon>
        <taxon>Embryophyta</taxon>
        <taxon>Tracheophyta</taxon>
        <taxon>Spermatophyta</taxon>
        <taxon>Magnoliopsida</taxon>
        <taxon>Ranunculales</taxon>
        <taxon>Ranunculaceae</taxon>
        <taxon>Thalictroideae</taxon>
        <taxon>Aquilegia</taxon>
    </lineage>
</organism>
<feature type="domain" description="BHLH" evidence="6">
    <location>
        <begin position="24"/>
        <end position="73"/>
    </location>
</feature>
<keyword evidence="2" id="KW-0805">Transcription regulation</keyword>
<keyword evidence="8" id="KW-1185">Reference proteome</keyword>
<dbReference type="PROSITE" id="PS50888">
    <property type="entry name" value="BHLH"/>
    <property type="match status" value="1"/>
</dbReference>
<accession>A0A2G5CEH5</accession>
<dbReference type="Gene3D" id="4.10.280.10">
    <property type="entry name" value="Helix-loop-helix DNA-binding domain"/>
    <property type="match status" value="1"/>
</dbReference>
<dbReference type="InterPro" id="IPR045239">
    <property type="entry name" value="bHLH95_bHLH"/>
</dbReference>
<evidence type="ECO:0000256" key="5">
    <source>
        <dbReference type="ARBA" id="ARBA00023242"/>
    </source>
</evidence>
<evidence type="ECO:0000259" key="6">
    <source>
        <dbReference type="PROSITE" id="PS50888"/>
    </source>
</evidence>
<proteinExistence type="predicted"/>
<dbReference type="SUPFAM" id="SSF47459">
    <property type="entry name" value="HLH, helix-loop-helix DNA-binding domain"/>
    <property type="match status" value="1"/>
</dbReference>
<dbReference type="PANTHER" id="PTHR16223">
    <property type="entry name" value="TRANSCRIPTION FACTOR BHLH83-RELATED"/>
    <property type="match status" value="1"/>
</dbReference>
<dbReference type="CDD" id="cd11393">
    <property type="entry name" value="bHLH_AtbHLH_like"/>
    <property type="match status" value="1"/>
</dbReference>
<name>A0A2G5CEH5_AQUCA</name>
<evidence type="ECO:0000256" key="1">
    <source>
        <dbReference type="ARBA" id="ARBA00004123"/>
    </source>
</evidence>
<comment type="subcellular location">
    <subcellularLocation>
        <location evidence="1">Nucleus</location>
    </subcellularLocation>
</comment>
<dbReference type="InterPro" id="IPR011598">
    <property type="entry name" value="bHLH_dom"/>
</dbReference>